<dbReference type="Pfam" id="PF00535">
    <property type="entry name" value="Glycos_transf_2"/>
    <property type="match status" value="1"/>
</dbReference>
<gene>
    <name evidence="2" type="ORF">ENO59_02320</name>
</gene>
<dbReference type="InterPro" id="IPR029044">
    <property type="entry name" value="Nucleotide-diphossugar_trans"/>
</dbReference>
<proteinExistence type="predicted"/>
<dbReference type="PANTHER" id="PTHR22916">
    <property type="entry name" value="GLYCOSYLTRANSFERASE"/>
    <property type="match status" value="1"/>
</dbReference>
<reference evidence="2" key="1">
    <citation type="journal article" date="2020" name="mSystems">
        <title>Genome- and Community-Level Interaction Insights into Carbon Utilization and Element Cycling Functions of Hydrothermarchaeota in Hydrothermal Sediment.</title>
        <authorList>
            <person name="Zhou Z."/>
            <person name="Liu Y."/>
            <person name="Xu W."/>
            <person name="Pan J."/>
            <person name="Luo Z.H."/>
            <person name="Li M."/>
        </authorList>
    </citation>
    <scope>NUCLEOTIDE SEQUENCE [LARGE SCALE GENOMIC DNA]</scope>
    <source>
        <strain evidence="2">SpSt-143</strain>
    </source>
</reference>
<feature type="domain" description="Glycosyltransferase 2-like" evidence="1">
    <location>
        <begin position="29"/>
        <end position="141"/>
    </location>
</feature>
<sequence length="382" mass="43370">MIGQFPIASELEKLKPIPLEPLPDSPLVSILMPNYNYGRYIGEAIESVLRQTYPHWELIICDDGSTDNSCEVVKRYQDKDSRIKLIQKENGGMASALNAAYRECKGDIICLLDSDDVFLPDKIEKIISAFLQDKTAGMCVHKVLPVDSCTRPITGPLPKTIDHGWLGPIALRNGGRCNLPPTSGISLRREVAELIFPIPLIFRRVADGYVRSCVPMVTQVVALPNVLALYRLHGDNITGVLKVSTVSIEKVIEDYTLIADATRDFLRSFYGFEVANVLNIEDFPGYWEHLIVLYILKGESKKYFIRDILKKLPHGTRKVLWVVLCYLPVRIAQKILELWWGNSRLKRIYKKLDLRQNTTLSQKFLSFSFNPGISKYKQIELS</sequence>
<dbReference type="SUPFAM" id="SSF53448">
    <property type="entry name" value="Nucleotide-diphospho-sugar transferases"/>
    <property type="match status" value="1"/>
</dbReference>
<name>A0A7V2AZ64_RHOMR</name>
<dbReference type="EMBL" id="DSGB01000003">
    <property type="protein sequence ID" value="HER95342.1"/>
    <property type="molecule type" value="Genomic_DNA"/>
</dbReference>
<evidence type="ECO:0000259" key="1">
    <source>
        <dbReference type="Pfam" id="PF00535"/>
    </source>
</evidence>
<comment type="caution">
    <text evidence="2">The sequence shown here is derived from an EMBL/GenBank/DDBJ whole genome shotgun (WGS) entry which is preliminary data.</text>
</comment>
<dbReference type="Gene3D" id="3.90.550.10">
    <property type="entry name" value="Spore Coat Polysaccharide Biosynthesis Protein SpsA, Chain A"/>
    <property type="match status" value="1"/>
</dbReference>
<dbReference type="InterPro" id="IPR001173">
    <property type="entry name" value="Glyco_trans_2-like"/>
</dbReference>
<dbReference type="AlphaFoldDB" id="A0A7V2AZ64"/>
<protein>
    <submittedName>
        <fullName evidence="2">Glycosyltransferase</fullName>
    </submittedName>
</protein>
<evidence type="ECO:0000313" key="2">
    <source>
        <dbReference type="EMBL" id="HER95342.1"/>
    </source>
</evidence>
<organism evidence="2">
    <name type="scientific">Rhodothermus marinus</name>
    <name type="common">Rhodothermus obamensis</name>
    <dbReference type="NCBI Taxonomy" id="29549"/>
    <lineage>
        <taxon>Bacteria</taxon>
        <taxon>Pseudomonadati</taxon>
        <taxon>Rhodothermota</taxon>
        <taxon>Rhodothermia</taxon>
        <taxon>Rhodothermales</taxon>
        <taxon>Rhodothermaceae</taxon>
        <taxon>Rhodothermus</taxon>
    </lineage>
</organism>
<keyword evidence="2" id="KW-0808">Transferase</keyword>
<dbReference type="PANTHER" id="PTHR22916:SF3">
    <property type="entry name" value="UDP-GLCNAC:BETAGAL BETA-1,3-N-ACETYLGLUCOSAMINYLTRANSFERASE-LIKE PROTEIN 1"/>
    <property type="match status" value="1"/>
</dbReference>
<dbReference type="GO" id="GO:0016758">
    <property type="term" value="F:hexosyltransferase activity"/>
    <property type="evidence" value="ECO:0007669"/>
    <property type="project" value="UniProtKB-ARBA"/>
</dbReference>
<accession>A0A7V2AZ64</accession>